<dbReference type="PaxDb" id="2903-EOD14143"/>
<evidence type="ECO:0000256" key="3">
    <source>
        <dbReference type="SAM" id="MobiDB-lite"/>
    </source>
</evidence>
<dbReference type="Proteomes" id="UP000013827">
    <property type="component" value="Unassembled WGS sequence"/>
</dbReference>
<feature type="domain" description="Alpha/beta hydrolase fold-3" evidence="4">
    <location>
        <begin position="104"/>
        <end position="157"/>
    </location>
</feature>
<dbReference type="STRING" id="2903.R1BVE8"/>
<dbReference type="AlphaFoldDB" id="A0A0D3ISA8"/>
<sequence length="238" mass="25173">MRQPTLGAMNRTLLLTLPCVPPSGPLLLSFHGQGGNASGFSEQHAPLVSTAAARGWVVAFPDGMADGHDSGWNVGTNGDSSTCLPRTNNSYCHASCSTLRRCSRCAWSTCFDDVAFATRLVSSLVAAHGLDASRVFALGESNGGMLVHHLAQASPALLLAAVVVFALPLLGHLVEPELLASPVRRTTYVLQLHDRNDTTIPWQGGRSSDGAPSEIEPRFPGKIAGGQHRVSDLSRKRA</sequence>
<keyword evidence="6" id="KW-1185">Reference proteome</keyword>
<reference evidence="5" key="2">
    <citation type="submission" date="2024-10" db="UniProtKB">
        <authorList>
            <consortium name="EnsemblProtists"/>
        </authorList>
    </citation>
    <scope>IDENTIFICATION</scope>
</reference>
<evidence type="ECO:0000313" key="5">
    <source>
        <dbReference type="EnsemblProtists" id="EOD14143"/>
    </source>
</evidence>
<dbReference type="InterPro" id="IPR029058">
    <property type="entry name" value="AB_hydrolase_fold"/>
</dbReference>
<dbReference type="GeneID" id="17260219"/>
<accession>A0A0D3ISA8</accession>
<evidence type="ECO:0000256" key="2">
    <source>
        <dbReference type="ARBA" id="ARBA00022801"/>
    </source>
</evidence>
<keyword evidence="2" id="KW-0378">Hydrolase</keyword>
<dbReference type="PANTHER" id="PTHR43037:SF5">
    <property type="entry name" value="FERULOYL ESTERASE"/>
    <property type="match status" value="1"/>
</dbReference>
<dbReference type="GO" id="GO:0016787">
    <property type="term" value="F:hydrolase activity"/>
    <property type="evidence" value="ECO:0007669"/>
    <property type="project" value="UniProtKB-KW"/>
</dbReference>
<feature type="compositionally biased region" description="Basic and acidic residues" evidence="3">
    <location>
        <begin position="229"/>
        <end position="238"/>
    </location>
</feature>
<dbReference type="InterPro" id="IPR050955">
    <property type="entry name" value="Plant_Biomass_Hydrol_Est"/>
</dbReference>
<organism evidence="5 6">
    <name type="scientific">Emiliania huxleyi (strain CCMP1516)</name>
    <dbReference type="NCBI Taxonomy" id="280463"/>
    <lineage>
        <taxon>Eukaryota</taxon>
        <taxon>Haptista</taxon>
        <taxon>Haptophyta</taxon>
        <taxon>Prymnesiophyceae</taxon>
        <taxon>Isochrysidales</taxon>
        <taxon>Noelaerhabdaceae</taxon>
        <taxon>Emiliania</taxon>
    </lineage>
</organism>
<name>A0A0D3ISA8_EMIH1</name>
<evidence type="ECO:0000259" key="4">
    <source>
        <dbReference type="Pfam" id="PF07859"/>
    </source>
</evidence>
<keyword evidence="1" id="KW-0732">Signal</keyword>
<reference evidence="6" key="1">
    <citation type="journal article" date="2013" name="Nature">
        <title>Pan genome of the phytoplankton Emiliania underpins its global distribution.</title>
        <authorList>
            <person name="Read B.A."/>
            <person name="Kegel J."/>
            <person name="Klute M.J."/>
            <person name="Kuo A."/>
            <person name="Lefebvre S.C."/>
            <person name="Maumus F."/>
            <person name="Mayer C."/>
            <person name="Miller J."/>
            <person name="Monier A."/>
            <person name="Salamov A."/>
            <person name="Young J."/>
            <person name="Aguilar M."/>
            <person name="Claverie J.M."/>
            <person name="Frickenhaus S."/>
            <person name="Gonzalez K."/>
            <person name="Herman E.K."/>
            <person name="Lin Y.C."/>
            <person name="Napier J."/>
            <person name="Ogata H."/>
            <person name="Sarno A.F."/>
            <person name="Shmutz J."/>
            <person name="Schroeder D."/>
            <person name="de Vargas C."/>
            <person name="Verret F."/>
            <person name="von Dassow P."/>
            <person name="Valentin K."/>
            <person name="Van de Peer Y."/>
            <person name="Wheeler G."/>
            <person name="Dacks J.B."/>
            <person name="Delwiche C.F."/>
            <person name="Dyhrman S.T."/>
            <person name="Glockner G."/>
            <person name="John U."/>
            <person name="Richards T."/>
            <person name="Worden A.Z."/>
            <person name="Zhang X."/>
            <person name="Grigoriev I.V."/>
            <person name="Allen A.E."/>
            <person name="Bidle K."/>
            <person name="Borodovsky M."/>
            <person name="Bowler C."/>
            <person name="Brownlee C."/>
            <person name="Cock J.M."/>
            <person name="Elias M."/>
            <person name="Gladyshev V.N."/>
            <person name="Groth M."/>
            <person name="Guda C."/>
            <person name="Hadaegh A."/>
            <person name="Iglesias-Rodriguez M.D."/>
            <person name="Jenkins J."/>
            <person name="Jones B.M."/>
            <person name="Lawson T."/>
            <person name="Leese F."/>
            <person name="Lindquist E."/>
            <person name="Lobanov A."/>
            <person name="Lomsadze A."/>
            <person name="Malik S.B."/>
            <person name="Marsh M.E."/>
            <person name="Mackinder L."/>
            <person name="Mock T."/>
            <person name="Mueller-Roeber B."/>
            <person name="Pagarete A."/>
            <person name="Parker M."/>
            <person name="Probert I."/>
            <person name="Quesneville H."/>
            <person name="Raines C."/>
            <person name="Rensing S.A."/>
            <person name="Riano-Pachon D.M."/>
            <person name="Richier S."/>
            <person name="Rokitta S."/>
            <person name="Shiraiwa Y."/>
            <person name="Soanes D.M."/>
            <person name="van der Giezen M."/>
            <person name="Wahlund T.M."/>
            <person name="Williams B."/>
            <person name="Wilson W."/>
            <person name="Wolfe G."/>
            <person name="Wurch L.L."/>
        </authorList>
    </citation>
    <scope>NUCLEOTIDE SEQUENCE</scope>
</reference>
<proteinExistence type="predicted"/>
<dbReference type="InterPro" id="IPR013094">
    <property type="entry name" value="AB_hydrolase_3"/>
</dbReference>
<dbReference type="EnsemblProtists" id="EOD14143">
    <property type="protein sequence ID" value="EOD14143"/>
    <property type="gene ID" value="EMIHUDRAFT_212170"/>
</dbReference>
<feature type="region of interest" description="Disordered" evidence="3">
    <location>
        <begin position="199"/>
        <end position="238"/>
    </location>
</feature>
<evidence type="ECO:0000313" key="6">
    <source>
        <dbReference type="Proteomes" id="UP000013827"/>
    </source>
</evidence>
<dbReference type="RefSeq" id="XP_005766572.1">
    <property type="nucleotide sequence ID" value="XM_005766515.1"/>
</dbReference>
<dbReference type="KEGG" id="ehx:EMIHUDRAFT_212170"/>
<evidence type="ECO:0000256" key="1">
    <source>
        <dbReference type="ARBA" id="ARBA00022729"/>
    </source>
</evidence>
<dbReference type="Pfam" id="PF07859">
    <property type="entry name" value="Abhydrolase_3"/>
    <property type="match status" value="1"/>
</dbReference>
<dbReference type="SUPFAM" id="SSF53474">
    <property type="entry name" value="alpha/beta-Hydrolases"/>
    <property type="match status" value="1"/>
</dbReference>
<dbReference type="Gene3D" id="3.40.50.1820">
    <property type="entry name" value="alpha/beta hydrolase"/>
    <property type="match status" value="1"/>
</dbReference>
<dbReference type="HOGENOM" id="CLU_1275210_0_0_1"/>
<protein>
    <recommendedName>
        <fullName evidence="4">Alpha/beta hydrolase fold-3 domain-containing protein</fullName>
    </recommendedName>
</protein>
<dbReference type="PANTHER" id="PTHR43037">
    <property type="entry name" value="UNNAMED PRODUCT-RELATED"/>
    <property type="match status" value="1"/>
</dbReference>